<dbReference type="GO" id="GO:0005634">
    <property type="term" value="C:nucleus"/>
    <property type="evidence" value="ECO:0007669"/>
    <property type="project" value="TreeGrafter"/>
</dbReference>
<feature type="region of interest" description="Disordered" evidence="2">
    <location>
        <begin position="332"/>
        <end position="455"/>
    </location>
</feature>
<feature type="region of interest" description="Disordered" evidence="2">
    <location>
        <begin position="1294"/>
        <end position="1332"/>
    </location>
</feature>
<evidence type="ECO:0000313" key="3">
    <source>
        <dbReference type="EMBL" id="CAI9731791.1"/>
    </source>
</evidence>
<feature type="region of interest" description="Disordered" evidence="2">
    <location>
        <begin position="1180"/>
        <end position="1214"/>
    </location>
</feature>
<feature type="compositionally biased region" description="Low complexity" evidence="2">
    <location>
        <begin position="1323"/>
        <end position="1332"/>
    </location>
</feature>
<dbReference type="GO" id="GO:0008017">
    <property type="term" value="F:microtubule binding"/>
    <property type="evidence" value="ECO:0007669"/>
    <property type="project" value="TreeGrafter"/>
</dbReference>
<protein>
    <submittedName>
        <fullName evidence="3">Large-associated 5 isoform X29</fullName>
    </submittedName>
</protein>
<feature type="compositionally biased region" description="Polar residues" evidence="2">
    <location>
        <begin position="779"/>
        <end position="790"/>
    </location>
</feature>
<comment type="similarity">
    <text evidence="1">Belongs to the SAPAP family.</text>
</comment>
<dbReference type="GO" id="GO:0007059">
    <property type="term" value="P:chromosome segregation"/>
    <property type="evidence" value="ECO:0007669"/>
    <property type="project" value="TreeGrafter"/>
</dbReference>
<evidence type="ECO:0000313" key="4">
    <source>
        <dbReference type="Proteomes" id="UP001162480"/>
    </source>
</evidence>
<dbReference type="GO" id="GO:0051382">
    <property type="term" value="P:kinetochore assembly"/>
    <property type="evidence" value="ECO:0007669"/>
    <property type="project" value="TreeGrafter"/>
</dbReference>
<feature type="compositionally biased region" description="Polar residues" evidence="2">
    <location>
        <begin position="524"/>
        <end position="539"/>
    </location>
</feature>
<keyword evidence="4" id="KW-1185">Reference proteome</keyword>
<dbReference type="GO" id="GO:0051642">
    <property type="term" value="P:centrosome localization"/>
    <property type="evidence" value="ECO:0007669"/>
    <property type="project" value="TreeGrafter"/>
</dbReference>
<dbReference type="GO" id="GO:0023052">
    <property type="term" value="P:signaling"/>
    <property type="evidence" value="ECO:0007669"/>
    <property type="project" value="InterPro"/>
</dbReference>
<feature type="compositionally biased region" description="Polar residues" evidence="2">
    <location>
        <begin position="237"/>
        <end position="263"/>
    </location>
</feature>
<accession>A0AA36BCA9</accession>
<dbReference type="PANTHER" id="PTHR12353">
    <property type="entry name" value="DISKS LARGE-ASSOCIATED PROTEIN DAP SAP90/PSD-95-ASSOCIATED PROTEIN"/>
    <property type="match status" value="1"/>
</dbReference>
<feature type="compositionally biased region" description="Low complexity" evidence="2">
    <location>
        <begin position="158"/>
        <end position="184"/>
    </location>
</feature>
<feature type="compositionally biased region" description="Polar residues" evidence="2">
    <location>
        <begin position="341"/>
        <end position="354"/>
    </location>
</feature>
<evidence type="ECO:0000256" key="1">
    <source>
        <dbReference type="ARBA" id="ARBA00008839"/>
    </source>
</evidence>
<feature type="compositionally biased region" description="Basic and acidic residues" evidence="2">
    <location>
        <begin position="802"/>
        <end position="812"/>
    </location>
</feature>
<feature type="compositionally biased region" description="Low complexity" evidence="2">
    <location>
        <begin position="225"/>
        <end position="236"/>
    </location>
</feature>
<dbReference type="GO" id="GO:0031616">
    <property type="term" value="C:spindle pole centrosome"/>
    <property type="evidence" value="ECO:0007669"/>
    <property type="project" value="TreeGrafter"/>
</dbReference>
<name>A0AA36BCA9_OCTVU</name>
<dbReference type="GO" id="GO:0007052">
    <property type="term" value="P:mitotic spindle organization"/>
    <property type="evidence" value="ECO:0007669"/>
    <property type="project" value="TreeGrafter"/>
</dbReference>
<reference evidence="3" key="1">
    <citation type="submission" date="2023-08" db="EMBL/GenBank/DDBJ databases">
        <authorList>
            <person name="Alioto T."/>
            <person name="Alioto T."/>
            <person name="Gomez Garrido J."/>
        </authorList>
    </citation>
    <scope>NUCLEOTIDE SEQUENCE</scope>
</reference>
<feature type="region of interest" description="Disordered" evidence="2">
    <location>
        <begin position="1124"/>
        <end position="1166"/>
    </location>
</feature>
<evidence type="ECO:0000256" key="2">
    <source>
        <dbReference type="SAM" id="MobiDB-lite"/>
    </source>
</evidence>
<organism evidence="3 4">
    <name type="scientific">Octopus vulgaris</name>
    <name type="common">Common octopus</name>
    <dbReference type="NCBI Taxonomy" id="6645"/>
    <lineage>
        <taxon>Eukaryota</taxon>
        <taxon>Metazoa</taxon>
        <taxon>Spiralia</taxon>
        <taxon>Lophotrochozoa</taxon>
        <taxon>Mollusca</taxon>
        <taxon>Cephalopoda</taxon>
        <taxon>Coleoidea</taxon>
        <taxon>Octopodiformes</taxon>
        <taxon>Octopoda</taxon>
        <taxon>Incirrata</taxon>
        <taxon>Octopodidae</taxon>
        <taxon>Octopus</taxon>
    </lineage>
</organism>
<feature type="compositionally biased region" description="Polar residues" evidence="2">
    <location>
        <begin position="385"/>
        <end position="394"/>
    </location>
</feature>
<feature type="region of interest" description="Disordered" evidence="2">
    <location>
        <begin position="143"/>
        <end position="295"/>
    </location>
</feature>
<sequence>MSSHQTAYKCTERIDPKIKRRLRRSQEWQNKRDEMVNRRRKIGVMSPCTEFDLSLNSPVLENALTKTSSGKENKKIIRDNKKQEKCNERLKMLQKWKEEKELQRKQAALEKAKCRPFVVTVSRQPAKSAFDMKWEQKLQKKQVKTTVPVAEPPRKTRAATATTRSTTTATTTAATRATTRATTRQADVAHKPKTSSLVLPEKKGPTKRQPARLTAASESKKVPLTTQTRVTRQTNNSKAATRATTRTLPSTKAKTTSSVTQKQAKSKIESPVKGKSKPATTNNFDTLSSKVTTRSERESVSFVPGNFVFTAPENLQSYNFSTSLSPNSTQNFFFSGFDEPPTNNFGRVSDSPTKNGEAKDEETSPNRSGMVEESEAPEKEDQKSLVATTSTESPFTPVRNSADVAVFKTPVSSISLKSKRNRQSSSDSKPNSKKKPRKSSSCPKMDSVKVPQSPEEWVELLKNSPMIEMTRRKIPKHQLDKVPTLSLEDDDAKRAALKEGSTTSDGQRAVETVDQEAPVMESQGEVTSGTQEIEGSVTQEAAAAVTEQIAEVVTQVAPAEAHTQETPAETVTQVAPAETVTQETPAETVTQVAPAETVTQVAPVETVTQVEPVETVTQVAPAEADTQETPAEAVTQVAPAETVTQVASVEAVTQETPAEAVTQVAPAEAVTQVAPAETVTQVAPAETVTQVAPAETVTQVAPTEADTQETPAVVVPQDAAETLTLETPVMEPQEMKETVAQGEVIDVPQEVAEIATQDASGIATQEAPATTLEETVEAVSQESAGQVLQESSSDDSSQPNSETEKSDTENVEHNVPYFRNLVVSQTEILNNLSDVWEVVVPTLSEEVEGDVRTVIGQAKLLISQRFHQFIGLVDNCEFNTGEKTTTCEDLQGFWDMVDFQVEDVKKKFADLQKLKDNNWQAEDVPLTKPVKKIKKAKPVTSKISKAKGKSKFAQFMAQKKKIANNSTGGDADEAEKEESVKVFDGHFFKVESPVRSPKPHCLDSPRSPVVMPVFTETTQERSADIQADIHEKDDSDDKTFQTVEIEPKDKETVQNSFDSAKVTPLVSRRSYVPTVPSPLLQDITPVRKRASTNRRSRLLGETVNTPDNCQTVLSSASVENVEKENDEVFVLQSPPRRRSQRVSRRLSAMESFPKSPSKDSTNTKDCVPVGQLVDLSEHASLNCESTTEKKTPATKRRSRGGLTPGAQSGSRRSTRIARLSVFHVEPCSTKVENHADMNLIDFQTPMTSKRKSMKRPKSVAFADSVTEEEENCSTPAGDLTTVLYPISPNVDCTETIEQSSKKQPRFGKLKVGYTPIRSRQNRRSSQQMEEDN</sequence>
<feature type="region of interest" description="Disordered" evidence="2">
    <location>
        <begin position="496"/>
        <end position="539"/>
    </location>
</feature>
<dbReference type="GO" id="GO:0007346">
    <property type="term" value="P:regulation of mitotic cell cycle"/>
    <property type="evidence" value="ECO:0007669"/>
    <property type="project" value="TreeGrafter"/>
</dbReference>
<feature type="compositionally biased region" description="Polar residues" evidence="2">
    <location>
        <begin position="278"/>
        <end position="292"/>
    </location>
</feature>
<feature type="region of interest" description="Disordered" evidence="2">
    <location>
        <begin position="779"/>
        <end position="812"/>
    </location>
</feature>
<dbReference type="EMBL" id="OX597826">
    <property type="protein sequence ID" value="CAI9731791.1"/>
    <property type="molecule type" value="Genomic_DNA"/>
</dbReference>
<dbReference type="Pfam" id="PF03359">
    <property type="entry name" value="GKAP"/>
    <property type="match status" value="1"/>
</dbReference>
<dbReference type="GO" id="GO:0005737">
    <property type="term" value="C:cytoplasm"/>
    <property type="evidence" value="ECO:0007669"/>
    <property type="project" value="TreeGrafter"/>
</dbReference>
<proteinExistence type="inferred from homology"/>
<feature type="compositionally biased region" description="Basic residues" evidence="2">
    <location>
        <begin position="1135"/>
        <end position="1144"/>
    </location>
</feature>
<dbReference type="PANTHER" id="PTHR12353:SF1">
    <property type="entry name" value="DISKS LARGE-ASSOCIATED PROTEIN 5"/>
    <property type="match status" value="1"/>
</dbReference>
<dbReference type="Proteomes" id="UP001162480">
    <property type="component" value="Chromosome 13"/>
</dbReference>
<gene>
    <name evidence="3" type="ORF">OCTVUL_1B015649</name>
</gene>
<dbReference type="InterPro" id="IPR005026">
    <property type="entry name" value="SAPAP"/>
</dbReference>